<evidence type="ECO:0000313" key="2">
    <source>
        <dbReference type="Proteomes" id="UP000288805"/>
    </source>
</evidence>
<organism evidence="1 2">
    <name type="scientific">Vitis vinifera</name>
    <name type="common">Grape</name>
    <dbReference type="NCBI Taxonomy" id="29760"/>
    <lineage>
        <taxon>Eukaryota</taxon>
        <taxon>Viridiplantae</taxon>
        <taxon>Streptophyta</taxon>
        <taxon>Embryophyta</taxon>
        <taxon>Tracheophyta</taxon>
        <taxon>Spermatophyta</taxon>
        <taxon>Magnoliopsida</taxon>
        <taxon>eudicotyledons</taxon>
        <taxon>Gunneridae</taxon>
        <taxon>Pentapetalae</taxon>
        <taxon>rosids</taxon>
        <taxon>Vitales</taxon>
        <taxon>Vitaceae</taxon>
        <taxon>Viteae</taxon>
        <taxon>Vitis</taxon>
    </lineage>
</organism>
<reference evidence="1 2" key="1">
    <citation type="journal article" date="2018" name="PLoS Genet.">
        <title>Population sequencing reveals clonal diversity and ancestral inbreeding in the grapevine cultivar Chardonnay.</title>
        <authorList>
            <person name="Roach M.J."/>
            <person name="Johnson D.L."/>
            <person name="Bohlmann J."/>
            <person name="van Vuuren H.J."/>
            <person name="Jones S.J."/>
            <person name="Pretorius I.S."/>
            <person name="Schmidt S.A."/>
            <person name="Borneman A.R."/>
        </authorList>
    </citation>
    <scope>NUCLEOTIDE SEQUENCE [LARGE SCALE GENOMIC DNA]</scope>
    <source>
        <strain evidence="2">cv. Chardonnay</strain>
        <tissue evidence="1">Leaf</tissue>
    </source>
</reference>
<name>A0A438EX65_VITVI</name>
<comment type="caution">
    <text evidence="1">The sequence shown here is derived from an EMBL/GenBank/DDBJ whole genome shotgun (WGS) entry which is preliminary data.</text>
</comment>
<gene>
    <name evidence="1" type="primary">AIP2_2</name>
    <name evidence="1" type="ORF">CK203_077363</name>
</gene>
<accession>A0A438EX65</accession>
<evidence type="ECO:0000313" key="1">
    <source>
        <dbReference type="EMBL" id="RVW52285.1"/>
    </source>
</evidence>
<dbReference type="Proteomes" id="UP000288805">
    <property type="component" value="Unassembled WGS sequence"/>
</dbReference>
<dbReference type="OrthoDB" id="8062037at2759"/>
<proteinExistence type="predicted"/>
<dbReference type="EMBL" id="QGNW01001171">
    <property type="protein sequence ID" value="RVW52285.1"/>
    <property type="molecule type" value="Genomic_DNA"/>
</dbReference>
<sequence>MASSSEENLKQQLQELQKQLGKKQMFEEAVLLIKSLLVDHYPSSSPSLRKLFYSVVCRVATILRTTYTAPGFWLAGLRLFEQAESKSV</sequence>
<dbReference type="KEGG" id="vvi:100242163"/>
<protein>
    <submittedName>
        <fullName evidence="1">E3 ubiquitin-protein ligase AIP2</fullName>
    </submittedName>
</protein>
<dbReference type="AlphaFoldDB" id="A0A438EX65"/>